<dbReference type="PRINTS" id="PR00359">
    <property type="entry name" value="BP450"/>
</dbReference>
<comment type="similarity">
    <text evidence="1 2">Belongs to the cytochrome P450 family.</text>
</comment>
<keyword evidence="2" id="KW-0479">Metal-binding</keyword>
<name>A0ABW4FUI2_9PSEU</name>
<keyword evidence="2" id="KW-0408">Iron</keyword>
<dbReference type="PANTHER" id="PTHR46696">
    <property type="entry name" value="P450, PUTATIVE (EUROFUNG)-RELATED"/>
    <property type="match status" value="1"/>
</dbReference>
<dbReference type="PRINTS" id="PR00385">
    <property type="entry name" value="P450"/>
</dbReference>
<accession>A0ABW4FUI2</accession>
<organism evidence="3 4">
    <name type="scientific">Pseudonocardia aurantiaca</name>
    <dbReference type="NCBI Taxonomy" id="75290"/>
    <lineage>
        <taxon>Bacteria</taxon>
        <taxon>Bacillati</taxon>
        <taxon>Actinomycetota</taxon>
        <taxon>Actinomycetes</taxon>
        <taxon>Pseudonocardiales</taxon>
        <taxon>Pseudonocardiaceae</taxon>
        <taxon>Pseudonocardia</taxon>
    </lineage>
</organism>
<keyword evidence="4" id="KW-1185">Reference proteome</keyword>
<dbReference type="Proteomes" id="UP001597145">
    <property type="component" value="Unassembled WGS sequence"/>
</dbReference>
<dbReference type="InterPro" id="IPR036396">
    <property type="entry name" value="Cyt_P450_sf"/>
</dbReference>
<dbReference type="PANTHER" id="PTHR46696:SF1">
    <property type="entry name" value="CYTOCHROME P450 YJIB-RELATED"/>
    <property type="match status" value="1"/>
</dbReference>
<keyword evidence="2" id="KW-0560">Oxidoreductase</keyword>
<comment type="caution">
    <text evidence="3">The sequence shown here is derived from an EMBL/GenBank/DDBJ whole genome shotgun (WGS) entry which is preliminary data.</text>
</comment>
<gene>
    <name evidence="3" type="ORF">ACFSCY_32560</name>
</gene>
<dbReference type="EMBL" id="JBHUCP010000028">
    <property type="protein sequence ID" value="MFD1534160.1"/>
    <property type="molecule type" value="Genomic_DNA"/>
</dbReference>
<dbReference type="InterPro" id="IPR001128">
    <property type="entry name" value="Cyt_P450"/>
</dbReference>
<dbReference type="Pfam" id="PF00067">
    <property type="entry name" value="p450"/>
    <property type="match status" value="1"/>
</dbReference>
<reference evidence="4" key="1">
    <citation type="journal article" date="2019" name="Int. J. Syst. Evol. Microbiol.">
        <title>The Global Catalogue of Microorganisms (GCM) 10K type strain sequencing project: providing services to taxonomists for standard genome sequencing and annotation.</title>
        <authorList>
            <consortium name="The Broad Institute Genomics Platform"/>
            <consortium name="The Broad Institute Genome Sequencing Center for Infectious Disease"/>
            <person name="Wu L."/>
            <person name="Ma J."/>
        </authorList>
    </citation>
    <scope>NUCLEOTIDE SEQUENCE [LARGE SCALE GENOMIC DNA]</scope>
    <source>
        <strain evidence="4">JCM 12165</strain>
    </source>
</reference>
<proteinExistence type="inferred from homology"/>
<dbReference type="Gene3D" id="1.10.630.10">
    <property type="entry name" value="Cytochrome P450"/>
    <property type="match status" value="1"/>
</dbReference>
<sequence length="401" mass="42590">MPVESVPSPFTETTGPARHLAFRELAASGPVRHVMLFTGVPAWVVTGYAEARELLAHPAVVKTAGGPHMDSTPPDVQAAMQTHLLGANPPDHTRLRKLVSAAFTQRRIEALTPRIQEITDGLLDDLAAAGAGGEPVDLVARFGYPLPITVITELLGVPTAHQGDFRHWSSITVNGAVHPADTYIAAATEMVAYVRTLIAEKRAEPGDDLLSGLVTARDGSDRLSEDELTSMVFLLLVAGHETTVNLLCNGTYALLTHSDQLALLRAEPERLPAAVEELLRFDGPLQVPIPSVTAAPVEVAGVTIPAGEVVLPALLAANRDPHRYDDADRLDITRTSTQHLAFGHGLHHCLGAPLARLEGRIGIGSLLARFPGLRLADPGAEPARSPALLMNALVELPVLVS</sequence>
<dbReference type="CDD" id="cd11029">
    <property type="entry name" value="CYP107-like"/>
    <property type="match status" value="1"/>
</dbReference>
<evidence type="ECO:0000256" key="2">
    <source>
        <dbReference type="RuleBase" id="RU000461"/>
    </source>
</evidence>
<dbReference type="PROSITE" id="PS00086">
    <property type="entry name" value="CYTOCHROME_P450"/>
    <property type="match status" value="1"/>
</dbReference>
<dbReference type="RefSeq" id="WP_343984497.1">
    <property type="nucleotide sequence ID" value="NZ_BAAAJG010000023.1"/>
</dbReference>
<evidence type="ECO:0000256" key="1">
    <source>
        <dbReference type="ARBA" id="ARBA00010617"/>
    </source>
</evidence>
<keyword evidence="2" id="KW-0349">Heme</keyword>
<dbReference type="InterPro" id="IPR017972">
    <property type="entry name" value="Cyt_P450_CS"/>
</dbReference>
<dbReference type="SUPFAM" id="SSF48264">
    <property type="entry name" value="Cytochrome P450"/>
    <property type="match status" value="1"/>
</dbReference>
<evidence type="ECO:0000313" key="4">
    <source>
        <dbReference type="Proteomes" id="UP001597145"/>
    </source>
</evidence>
<dbReference type="InterPro" id="IPR002397">
    <property type="entry name" value="Cyt_P450_B"/>
</dbReference>
<evidence type="ECO:0000313" key="3">
    <source>
        <dbReference type="EMBL" id="MFD1534160.1"/>
    </source>
</evidence>
<protein>
    <submittedName>
        <fullName evidence="3">Cytochrome P450</fullName>
    </submittedName>
</protein>
<keyword evidence="2" id="KW-0503">Monooxygenase</keyword>